<dbReference type="Proteomes" id="UP000807469">
    <property type="component" value="Unassembled WGS sequence"/>
</dbReference>
<feature type="non-terminal residue" evidence="1">
    <location>
        <position position="95"/>
    </location>
</feature>
<accession>A0A9P5YIL0</accession>
<evidence type="ECO:0000313" key="2">
    <source>
        <dbReference type="Proteomes" id="UP000807469"/>
    </source>
</evidence>
<proteinExistence type="predicted"/>
<dbReference type="EMBL" id="MU155946">
    <property type="protein sequence ID" value="KAF9470538.1"/>
    <property type="molecule type" value="Genomic_DNA"/>
</dbReference>
<protein>
    <submittedName>
        <fullName evidence="1">Uncharacterized protein</fullName>
    </submittedName>
</protein>
<dbReference type="OrthoDB" id="2803783at2759"/>
<keyword evidence="2" id="KW-1185">Reference proteome</keyword>
<organism evidence="1 2">
    <name type="scientific">Pholiota conissans</name>
    <dbReference type="NCBI Taxonomy" id="109636"/>
    <lineage>
        <taxon>Eukaryota</taxon>
        <taxon>Fungi</taxon>
        <taxon>Dikarya</taxon>
        <taxon>Basidiomycota</taxon>
        <taxon>Agaricomycotina</taxon>
        <taxon>Agaricomycetes</taxon>
        <taxon>Agaricomycetidae</taxon>
        <taxon>Agaricales</taxon>
        <taxon>Agaricineae</taxon>
        <taxon>Strophariaceae</taxon>
        <taxon>Pholiota</taxon>
    </lineage>
</organism>
<feature type="non-terminal residue" evidence="1">
    <location>
        <position position="1"/>
    </location>
</feature>
<sequence length="95" mass="10736">HRLPVKMRPSALTAWLGIQPREYPPAGIKDIDKDKFAVEWLKWWNGIQPGWRKATSKEPTLPLPLSTAKQGETLAGLKKAGPVGFMTVMVSLKWW</sequence>
<evidence type="ECO:0000313" key="1">
    <source>
        <dbReference type="EMBL" id="KAF9470538.1"/>
    </source>
</evidence>
<dbReference type="AlphaFoldDB" id="A0A9P5YIL0"/>
<comment type="caution">
    <text evidence="1">The sequence shown here is derived from an EMBL/GenBank/DDBJ whole genome shotgun (WGS) entry which is preliminary data.</text>
</comment>
<gene>
    <name evidence="1" type="ORF">BDN70DRAFT_763684</name>
</gene>
<reference evidence="1" key="1">
    <citation type="submission" date="2020-11" db="EMBL/GenBank/DDBJ databases">
        <authorList>
            <consortium name="DOE Joint Genome Institute"/>
            <person name="Ahrendt S."/>
            <person name="Riley R."/>
            <person name="Andreopoulos W."/>
            <person name="Labutti K."/>
            <person name="Pangilinan J."/>
            <person name="Ruiz-Duenas F.J."/>
            <person name="Barrasa J.M."/>
            <person name="Sanchez-Garcia M."/>
            <person name="Camarero S."/>
            <person name="Miyauchi S."/>
            <person name="Serrano A."/>
            <person name="Linde D."/>
            <person name="Babiker R."/>
            <person name="Drula E."/>
            <person name="Ayuso-Fernandez I."/>
            <person name="Pacheco R."/>
            <person name="Padilla G."/>
            <person name="Ferreira P."/>
            <person name="Barriuso J."/>
            <person name="Kellner H."/>
            <person name="Castanera R."/>
            <person name="Alfaro M."/>
            <person name="Ramirez L."/>
            <person name="Pisabarro A.G."/>
            <person name="Kuo A."/>
            <person name="Tritt A."/>
            <person name="Lipzen A."/>
            <person name="He G."/>
            <person name="Yan M."/>
            <person name="Ng V."/>
            <person name="Cullen D."/>
            <person name="Martin F."/>
            <person name="Rosso M.-N."/>
            <person name="Henrissat B."/>
            <person name="Hibbett D."/>
            <person name="Martinez A.T."/>
            <person name="Grigoriev I.V."/>
        </authorList>
    </citation>
    <scope>NUCLEOTIDE SEQUENCE</scope>
    <source>
        <strain evidence="1">CIRM-BRFM 674</strain>
    </source>
</reference>
<name>A0A9P5YIL0_9AGAR</name>